<keyword evidence="2" id="KW-1185">Reference proteome</keyword>
<dbReference type="Pfam" id="PF07345">
    <property type="entry name" value="ATPaseInh_sub_z"/>
    <property type="match status" value="1"/>
</dbReference>
<dbReference type="EMBL" id="LN829119">
    <property type="protein sequence ID" value="CPR21359.1"/>
    <property type="molecule type" value="Genomic_DNA"/>
</dbReference>
<organism evidence="1 2">
    <name type="scientific">Candidatus Filomicrobium marinum</name>
    <dbReference type="NCBI Taxonomy" id="1608628"/>
    <lineage>
        <taxon>Bacteria</taxon>
        <taxon>Pseudomonadati</taxon>
        <taxon>Pseudomonadota</taxon>
        <taxon>Alphaproteobacteria</taxon>
        <taxon>Hyphomicrobiales</taxon>
        <taxon>Hyphomicrobiaceae</taxon>
        <taxon>Filomicrobium</taxon>
    </lineage>
</organism>
<accession>A0A0D6JIQ8</accession>
<dbReference type="AlphaFoldDB" id="A0A0D6JIQ8"/>
<dbReference type="KEGG" id="fil:BN1229_v1_2902"/>
<evidence type="ECO:0000313" key="2">
    <source>
        <dbReference type="Proteomes" id="UP000033187"/>
    </source>
</evidence>
<dbReference type="Gene3D" id="1.10.790.20">
    <property type="entry name" value="Domain of unknown function DUF1476"/>
    <property type="match status" value="1"/>
</dbReference>
<reference evidence="2" key="1">
    <citation type="submission" date="2015-02" db="EMBL/GenBank/DDBJ databases">
        <authorList>
            <person name="Chooi Y.-H."/>
        </authorList>
    </citation>
    <scope>NUCLEOTIDE SEQUENCE [LARGE SCALE GENOMIC DNA]</scope>
    <source>
        <strain evidence="2">strain Y</strain>
    </source>
</reference>
<dbReference type="OrthoDB" id="9810387at2"/>
<dbReference type="Proteomes" id="UP000033187">
    <property type="component" value="Chromosome 1"/>
</dbReference>
<sequence>MTTFDERQKGFEKKFAHDQELKFKAEARRNNLIGAWAAEKLGLTGDAVAEYQKEVRRADLEEKGDDDVIRKLRADFEAKGISVSDEEIQQQMVEMLAQAINQIEGSAS</sequence>
<dbReference type="InterPro" id="IPR009945">
    <property type="entry name" value="ATPase_inh_sub_z"/>
</dbReference>
<protein>
    <recommendedName>
        <fullName evidence="3">Aldolase</fullName>
    </recommendedName>
</protein>
<dbReference type="PIRSF" id="PIRSF031780">
    <property type="entry name" value="UCP031780"/>
    <property type="match status" value="1"/>
</dbReference>
<proteinExistence type="predicted"/>
<evidence type="ECO:0008006" key="3">
    <source>
        <dbReference type="Google" id="ProtNLM"/>
    </source>
</evidence>
<dbReference type="KEGG" id="fiy:BN1229_v1_3015"/>
<dbReference type="InterPro" id="IPR038293">
    <property type="entry name" value="ATPase_inh_sub_z_sf"/>
</dbReference>
<name>A0A0D6JIQ8_9HYPH</name>
<dbReference type="RefSeq" id="WP_046478660.1">
    <property type="nucleotide sequence ID" value="NZ_LN829118.1"/>
</dbReference>
<gene>
    <name evidence="1" type="ORF">YBN1229_v1_3015</name>
</gene>
<evidence type="ECO:0000313" key="1">
    <source>
        <dbReference type="EMBL" id="CPR21359.1"/>
    </source>
</evidence>